<keyword evidence="1" id="KW-0472">Membrane</keyword>
<dbReference type="EMBL" id="BDQF01000105">
    <property type="protein sequence ID" value="GAW84090.1"/>
    <property type="molecule type" value="Genomic_DNA"/>
</dbReference>
<sequence>MKKGKSCATKNLYEKFLNHLYSKGIQNQCKSYGDNFTSYDNFEKGKYLYETSICLNTIEHNEKIREDDQFCYVLKDIIKKYNEKNITELCNCDKQEMSSSMQSNIKGNIIISILVTLVVLLLLFIVLKYNSFLTRLPYKLKRKIMGFKSNDEEINMLHQYEEFNSITMNNGYNVVYN</sequence>
<dbReference type="AlphaFoldDB" id="A0A1Y1JPB7"/>
<comment type="caution">
    <text evidence="2">The sequence shown here is derived from an EMBL/GenBank/DDBJ whole genome shotgun (WGS) entry which is preliminary data.</text>
</comment>
<name>A0A1Y1JPB7_PLAGO</name>
<evidence type="ECO:0000313" key="2">
    <source>
        <dbReference type="EMBL" id="GAW84090.1"/>
    </source>
</evidence>
<keyword evidence="3" id="KW-1185">Reference proteome</keyword>
<keyword evidence="1" id="KW-1133">Transmembrane helix</keyword>
<dbReference type="RefSeq" id="XP_028546679.1">
    <property type="nucleotide sequence ID" value="XM_028690878.1"/>
</dbReference>
<evidence type="ECO:0000313" key="3">
    <source>
        <dbReference type="Proteomes" id="UP000195521"/>
    </source>
</evidence>
<accession>A0A1Y1JPB7</accession>
<organism evidence="2 3">
    <name type="scientific">Plasmodium gonderi</name>
    <dbReference type="NCBI Taxonomy" id="77519"/>
    <lineage>
        <taxon>Eukaryota</taxon>
        <taxon>Sar</taxon>
        <taxon>Alveolata</taxon>
        <taxon>Apicomplexa</taxon>
        <taxon>Aconoidasida</taxon>
        <taxon>Haemosporida</taxon>
        <taxon>Plasmodiidae</taxon>
        <taxon>Plasmodium</taxon>
        <taxon>Plasmodium (Plasmodium)</taxon>
    </lineage>
</organism>
<proteinExistence type="predicted"/>
<keyword evidence="1" id="KW-0812">Transmembrane</keyword>
<evidence type="ECO:0000256" key="1">
    <source>
        <dbReference type="SAM" id="Phobius"/>
    </source>
</evidence>
<feature type="transmembrane region" description="Helical" evidence="1">
    <location>
        <begin position="107"/>
        <end position="127"/>
    </location>
</feature>
<dbReference type="Proteomes" id="UP000195521">
    <property type="component" value="Unassembled WGS sequence"/>
</dbReference>
<reference evidence="3" key="1">
    <citation type="submission" date="2017-04" db="EMBL/GenBank/DDBJ databases">
        <title>Plasmodium gonderi genome.</title>
        <authorList>
            <person name="Arisue N."/>
            <person name="Honma H."/>
            <person name="Kawai S."/>
            <person name="Tougan T."/>
            <person name="Tanabe K."/>
            <person name="Horii T."/>
        </authorList>
    </citation>
    <scope>NUCLEOTIDE SEQUENCE [LARGE SCALE GENOMIC DNA]</scope>
    <source>
        <strain evidence="3">ATCC 30045</strain>
    </source>
</reference>
<dbReference type="GeneID" id="39744898"/>
<gene>
    <name evidence="2" type="ORF">PGO_001030</name>
</gene>
<protein>
    <submittedName>
        <fullName evidence="2">Variable surface protein</fullName>
    </submittedName>
</protein>